<dbReference type="OrthoDB" id="9813804at2"/>
<feature type="transmembrane region" description="Helical" evidence="2">
    <location>
        <begin position="69"/>
        <end position="88"/>
    </location>
</feature>
<dbReference type="InterPro" id="IPR005133">
    <property type="entry name" value="PhaG_MnhG_YufB"/>
</dbReference>
<dbReference type="GO" id="GO:0015385">
    <property type="term" value="F:sodium:proton antiporter activity"/>
    <property type="evidence" value="ECO:0007669"/>
    <property type="project" value="TreeGrafter"/>
</dbReference>
<dbReference type="PANTHER" id="PTHR34703:SF1">
    <property type="entry name" value="ANTIPORTER SUBUNIT MNHG2-RELATED"/>
    <property type="match status" value="1"/>
</dbReference>
<name>A0A1H3W0B3_9GAMM</name>
<keyword evidence="2" id="KW-1133">Transmembrane helix</keyword>
<feature type="compositionally biased region" description="Low complexity" evidence="1">
    <location>
        <begin position="111"/>
        <end position="125"/>
    </location>
</feature>
<keyword evidence="2" id="KW-0472">Membrane</keyword>
<keyword evidence="4" id="KW-1185">Reference proteome</keyword>
<evidence type="ECO:0000313" key="3">
    <source>
        <dbReference type="EMBL" id="SDZ80497.1"/>
    </source>
</evidence>
<accession>A0A1H3W0B3</accession>
<dbReference type="RefSeq" id="WP_091384690.1">
    <property type="nucleotide sequence ID" value="NZ_FNQO01000001.1"/>
</dbReference>
<feature type="transmembrane region" description="Helical" evidence="2">
    <location>
        <begin position="41"/>
        <end position="63"/>
    </location>
</feature>
<evidence type="ECO:0000256" key="2">
    <source>
        <dbReference type="SAM" id="Phobius"/>
    </source>
</evidence>
<reference evidence="4" key="1">
    <citation type="submission" date="2016-10" db="EMBL/GenBank/DDBJ databases">
        <authorList>
            <person name="Varghese N."/>
            <person name="Submissions S."/>
        </authorList>
    </citation>
    <scope>NUCLEOTIDE SEQUENCE [LARGE SCALE GENOMIC DNA]</scope>
    <source>
        <strain evidence="4">CGMCC 1.10657</strain>
    </source>
</reference>
<feature type="transmembrane region" description="Helical" evidence="2">
    <location>
        <begin position="6"/>
        <end position="29"/>
    </location>
</feature>
<keyword evidence="2" id="KW-0812">Transmembrane</keyword>
<dbReference type="EMBL" id="FNQO01000001">
    <property type="protein sequence ID" value="SDZ80497.1"/>
    <property type="molecule type" value="Genomic_DNA"/>
</dbReference>
<proteinExistence type="predicted"/>
<dbReference type="Pfam" id="PF03334">
    <property type="entry name" value="PhaG_MnhG_YufB"/>
    <property type="match status" value="1"/>
</dbReference>
<evidence type="ECO:0000256" key="1">
    <source>
        <dbReference type="SAM" id="MobiDB-lite"/>
    </source>
</evidence>
<evidence type="ECO:0000313" key="4">
    <source>
        <dbReference type="Proteomes" id="UP000198658"/>
    </source>
</evidence>
<sequence>MIEQIVLLLSGCALALGCFFMLSGAVGLLRFPDFYTRMHAAGVTDTLATFLILGGLMLLAGWSLALFKLGLILLFLFFTGPVASHALARAAQHSEWKLSGSGSRGGKRGPAEPVSAPAEVAEADALNTDRV</sequence>
<dbReference type="STRING" id="658218.SAMN05216562_0445"/>
<gene>
    <name evidence="3" type="ORF">SAMN05216562_0445</name>
</gene>
<protein>
    <submittedName>
        <fullName evidence="3">Multisubunit sodium/proton antiporter, MrpG subunit</fullName>
    </submittedName>
</protein>
<dbReference type="NCBIfam" id="TIGR01300">
    <property type="entry name" value="CPA3_mnhG_phaG"/>
    <property type="match status" value="1"/>
</dbReference>
<feature type="region of interest" description="Disordered" evidence="1">
    <location>
        <begin position="95"/>
        <end position="131"/>
    </location>
</feature>
<dbReference type="Proteomes" id="UP000198658">
    <property type="component" value="Unassembled WGS sequence"/>
</dbReference>
<dbReference type="AlphaFoldDB" id="A0A1H3W0B3"/>
<organism evidence="3 4">
    <name type="scientific">Microbulbifer marinus</name>
    <dbReference type="NCBI Taxonomy" id="658218"/>
    <lineage>
        <taxon>Bacteria</taxon>
        <taxon>Pseudomonadati</taxon>
        <taxon>Pseudomonadota</taxon>
        <taxon>Gammaproteobacteria</taxon>
        <taxon>Cellvibrionales</taxon>
        <taxon>Microbulbiferaceae</taxon>
        <taxon>Microbulbifer</taxon>
    </lineage>
</organism>
<dbReference type="PANTHER" id="PTHR34703">
    <property type="entry name" value="ANTIPORTER SUBUNIT MNHG2-RELATED"/>
    <property type="match status" value="1"/>
</dbReference>